<evidence type="ECO:0000256" key="1">
    <source>
        <dbReference type="SAM" id="Phobius"/>
    </source>
</evidence>
<dbReference type="EMBL" id="BK015022">
    <property type="protein sequence ID" value="DAD87557.1"/>
    <property type="molecule type" value="Genomic_DNA"/>
</dbReference>
<proteinExistence type="predicted"/>
<keyword evidence="1" id="KW-0812">Transmembrane</keyword>
<keyword evidence="1" id="KW-1133">Transmembrane helix</keyword>
<sequence>MNMNDLCWPYAIVAMAFTLWYRYITGNCQ</sequence>
<name>A0A8S5MYS0_9CAUD</name>
<protein>
    <submittedName>
        <fullName evidence="2">Uncharacterized protein</fullName>
    </submittedName>
</protein>
<reference evidence="2" key="1">
    <citation type="journal article" date="2021" name="Proc. Natl. Acad. Sci. U.S.A.">
        <title>A Catalog of Tens of Thousands of Viruses from Human Metagenomes Reveals Hidden Associations with Chronic Diseases.</title>
        <authorList>
            <person name="Tisza M.J."/>
            <person name="Buck C.B."/>
        </authorList>
    </citation>
    <scope>NUCLEOTIDE SEQUENCE</scope>
    <source>
        <strain evidence="2">CtAUQ2</strain>
    </source>
</reference>
<evidence type="ECO:0000313" key="2">
    <source>
        <dbReference type="EMBL" id="DAD87557.1"/>
    </source>
</evidence>
<keyword evidence="1" id="KW-0472">Membrane</keyword>
<organism evidence="2">
    <name type="scientific">Siphoviridae sp. ctAUQ2</name>
    <dbReference type="NCBI Taxonomy" id="2826182"/>
    <lineage>
        <taxon>Viruses</taxon>
        <taxon>Duplodnaviria</taxon>
        <taxon>Heunggongvirae</taxon>
        <taxon>Uroviricota</taxon>
        <taxon>Caudoviricetes</taxon>
    </lineage>
</organism>
<feature type="transmembrane region" description="Helical" evidence="1">
    <location>
        <begin position="6"/>
        <end position="24"/>
    </location>
</feature>
<accession>A0A8S5MYS0</accession>